<proteinExistence type="predicted"/>
<dbReference type="Proteomes" id="UP000887576">
    <property type="component" value="Unplaced"/>
</dbReference>
<evidence type="ECO:0000313" key="1">
    <source>
        <dbReference type="Proteomes" id="UP000887576"/>
    </source>
</evidence>
<accession>A0AC34RCE9</accession>
<reference evidence="2" key="1">
    <citation type="submission" date="2022-11" db="UniProtKB">
        <authorList>
            <consortium name="WormBaseParasite"/>
        </authorList>
    </citation>
    <scope>IDENTIFICATION</scope>
</reference>
<name>A0AC34RCE9_9BILA</name>
<sequence length="74" mass="8114">MSDHQEDKTMAQKAKEGIQNLAEKAKDKLTDAKDAFTGPKPEGHFKDEAHALETDTPIFSDARAIGHALNPQRA</sequence>
<protein>
    <submittedName>
        <fullName evidence="2">Antitoxin</fullName>
    </submittedName>
</protein>
<evidence type="ECO:0000313" key="2">
    <source>
        <dbReference type="WBParaSite" id="JU765_v2.g5727.t1"/>
    </source>
</evidence>
<organism evidence="1 2">
    <name type="scientific">Panagrolaimus sp. JU765</name>
    <dbReference type="NCBI Taxonomy" id="591449"/>
    <lineage>
        <taxon>Eukaryota</taxon>
        <taxon>Metazoa</taxon>
        <taxon>Ecdysozoa</taxon>
        <taxon>Nematoda</taxon>
        <taxon>Chromadorea</taxon>
        <taxon>Rhabditida</taxon>
        <taxon>Tylenchina</taxon>
        <taxon>Panagrolaimomorpha</taxon>
        <taxon>Panagrolaimoidea</taxon>
        <taxon>Panagrolaimidae</taxon>
        <taxon>Panagrolaimus</taxon>
    </lineage>
</organism>
<dbReference type="WBParaSite" id="JU765_v2.g5727.t1">
    <property type="protein sequence ID" value="JU765_v2.g5727.t1"/>
    <property type="gene ID" value="JU765_v2.g5727"/>
</dbReference>